<dbReference type="HOGENOM" id="CLU_594263_0_0_3"/>
<dbReference type="CDD" id="cd04301">
    <property type="entry name" value="NAT_SF"/>
    <property type="match status" value="1"/>
</dbReference>
<evidence type="ECO:0000259" key="2">
    <source>
        <dbReference type="PROSITE" id="PS51186"/>
    </source>
</evidence>
<dbReference type="InterPro" id="IPR016181">
    <property type="entry name" value="Acyl_CoA_acyltransferase"/>
</dbReference>
<dbReference type="Proteomes" id="UP000010367">
    <property type="component" value="Chromosome"/>
</dbReference>
<dbReference type="PROSITE" id="PS51186">
    <property type="entry name" value="GNAT"/>
    <property type="match status" value="1"/>
</dbReference>
<reference evidence="3 4" key="1">
    <citation type="submission" date="2012-06" db="EMBL/GenBank/DDBJ databases">
        <title>Finished chromosome of genome of Oscillatoria acuminata PCC 6304.</title>
        <authorList>
            <consortium name="US DOE Joint Genome Institute"/>
            <person name="Gugger M."/>
            <person name="Coursin T."/>
            <person name="Rippka R."/>
            <person name="Tandeau De Marsac N."/>
            <person name="Huntemann M."/>
            <person name="Wei C.-L."/>
            <person name="Han J."/>
            <person name="Detter J.C."/>
            <person name="Han C."/>
            <person name="Tapia R."/>
            <person name="Davenport K."/>
            <person name="Daligault H."/>
            <person name="Erkkila T."/>
            <person name="Gu W."/>
            <person name="Munk A.C.C."/>
            <person name="Teshima H."/>
            <person name="Xu Y."/>
            <person name="Chain P."/>
            <person name="Chen A."/>
            <person name="Krypides N."/>
            <person name="Mavromatis K."/>
            <person name="Markowitz V."/>
            <person name="Szeto E."/>
            <person name="Ivanova N."/>
            <person name="Mikhailova N."/>
            <person name="Ovchinnikova G."/>
            <person name="Pagani I."/>
            <person name="Pati A."/>
            <person name="Goodwin L."/>
            <person name="Peters L."/>
            <person name="Pitluck S."/>
            <person name="Woyke T."/>
            <person name="Kerfeld C."/>
        </authorList>
    </citation>
    <scope>NUCLEOTIDE SEQUENCE [LARGE SCALE GENOMIC DNA]</scope>
    <source>
        <strain evidence="3 4">PCC 6304</strain>
    </source>
</reference>
<dbReference type="PANTHER" id="PTHR13947">
    <property type="entry name" value="GNAT FAMILY N-ACETYLTRANSFERASE"/>
    <property type="match status" value="1"/>
</dbReference>
<evidence type="ECO:0000313" key="4">
    <source>
        <dbReference type="Proteomes" id="UP000010367"/>
    </source>
</evidence>
<dbReference type="Gene3D" id="3.20.20.105">
    <property type="entry name" value="Queuine tRNA-ribosyltransferase-like"/>
    <property type="match status" value="1"/>
</dbReference>
<dbReference type="PATRIC" id="fig|56110.3.peg.5427"/>
<dbReference type="SUPFAM" id="SSF51713">
    <property type="entry name" value="tRNA-guanine transglycosylase"/>
    <property type="match status" value="1"/>
</dbReference>
<dbReference type="InterPro" id="IPR050769">
    <property type="entry name" value="NAT_camello-type"/>
</dbReference>
<organism evidence="3 4">
    <name type="scientific">Oscillatoria acuminata PCC 6304</name>
    <dbReference type="NCBI Taxonomy" id="56110"/>
    <lineage>
        <taxon>Bacteria</taxon>
        <taxon>Bacillati</taxon>
        <taxon>Cyanobacteriota</taxon>
        <taxon>Cyanophyceae</taxon>
        <taxon>Oscillatoriophycideae</taxon>
        <taxon>Oscillatoriales</taxon>
        <taxon>Oscillatoriaceae</taxon>
        <taxon>Oscillatoria</taxon>
    </lineage>
</organism>
<protein>
    <submittedName>
        <fullName evidence="3">Acetyltransferase</fullName>
    </submittedName>
</protein>
<dbReference type="KEGG" id="oac:Oscil6304_4464"/>
<dbReference type="InParanoid" id="K9TM99"/>
<dbReference type="Gene3D" id="3.40.630.30">
    <property type="match status" value="1"/>
</dbReference>
<dbReference type="STRING" id="56110.Oscil6304_4464"/>
<dbReference type="eggNOG" id="COG0456">
    <property type="taxonomic scope" value="Bacteria"/>
</dbReference>
<accession>K9TM99</accession>
<keyword evidence="1 3" id="KW-0808">Transferase</keyword>
<dbReference type="PANTHER" id="PTHR13947:SF37">
    <property type="entry name" value="LD18367P"/>
    <property type="match status" value="1"/>
</dbReference>
<dbReference type="InterPro" id="IPR000182">
    <property type="entry name" value="GNAT_dom"/>
</dbReference>
<dbReference type="Pfam" id="PF13508">
    <property type="entry name" value="Acetyltransf_7"/>
    <property type="match status" value="1"/>
</dbReference>
<feature type="domain" description="N-acetyltransferase" evidence="2">
    <location>
        <begin position="13"/>
        <end position="148"/>
    </location>
</feature>
<sequence length="460" mass="52963">MGETVQTVVVPKVKLSQIEDLSDLKALADAHRKELGFVNRSILADAINNQEIFHIPEQGFLHFHHRRDKISTLYHLVVAPSLRKQGIGRQLCQAWEEHSRSCGMTTLRLKCPLDLAANGFYSRLNFRRVKIEQGKNRPLVVWEKKLLPIAPYRPQFIASFTASSSELKRLFQLWKSGGDTRNPFAHVLYSPIASPASTTEYLQQQKRAGEIETVWLDCGAYQVQQGKRTYDELLSFLDRFYRQNQWTDGYVLPDIVPLSTDSDEIVEYKVRETLYQCERFFSQMPLYVQERAIAPVQGRYIHQIKRCIETYNRMGIERIGFGSWGTSGPNGSVNMLSESSLALFKTVCTIANEYRMQVHCFGIGGPSSFNRLRRNNLYPHSLDSTTWWKAGGFGSIFFPNTSQIQITVRRGFETTKSGFEKLKIKTNHSCYFCQDIQKLRTSRDYRIMHNLAAWLDTLEG</sequence>
<gene>
    <name evidence="3" type="ORF">Oscil6304_4464</name>
</gene>
<evidence type="ECO:0000313" key="3">
    <source>
        <dbReference type="EMBL" id="AFY83982.1"/>
    </source>
</evidence>
<dbReference type="GO" id="GO:0006400">
    <property type="term" value="P:tRNA modification"/>
    <property type="evidence" value="ECO:0007669"/>
    <property type="project" value="InterPro"/>
</dbReference>
<dbReference type="InterPro" id="IPR036511">
    <property type="entry name" value="TGT-like_sf"/>
</dbReference>
<dbReference type="EMBL" id="CP003607">
    <property type="protein sequence ID" value="AFY83982.1"/>
    <property type="molecule type" value="Genomic_DNA"/>
</dbReference>
<dbReference type="AlphaFoldDB" id="K9TM99"/>
<dbReference type="GO" id="GO:0008080">
    <property type="term" value="F:N-acetyltransferase activity"/>
    <property type="evidence" value="ECO:0007669"/>
    <property type="project" value="InterPro"/>
</dbReference>
<proteinExistence type="predicted"/>
<evidence type="ECO:0000256" key="1">
    <source>
        <dbReference type="ARBA" id="ARBA00022679"/>
    </source>
</evidence>
<dbReference type="SUPFAM" id="SSF55729">
    <property type="entry name" value="Acyl-CoA N-acyltransferases (Nat)"/>
    <property type="match status" value="1"/>
</dbReference>
<keyword evidence="4" id="KW-1185">Reference proteome</keyword>
<name>K9TM99_9CYAN</name>